<evidence type="ECO:0000313" key="3">
    <source>
        <dbReference type="Proteomes" id="UP001054837"/>
    </source>
</evidence>
<comment type="caution">
    <text evidence="2">The sequence shown here is derived from an EMBL/GenBank/DDBJ whole genome shotgun (WGS) entry which is preliminary data.</text>
</comment>
<gene>
    <name evidence="2" type="ORF">CDAR_407221</name>
</gene>
<dbReference type="EMBL" id="BPLQ01003766">
    <property type="protein sequence ID" value="GIY02918.1"/>
    <property type="molecule type" value="Genomic_DNA"/>
</dbReference>
<accession>A0AAV4PZ22</accession>
<protein>
    <submittedName>
        <fullName evidence="2">Uncharacterized protein</fullName>
    </submittedName>
</protein>
<evidence type="ECO:0000313" key="2">
    <source>
        <dbReference type="EMBL" id="GIY02918.1"/>
    </source>
</evidence>
<keyword evidence="3" id="KW-1185">Reference proteome</keyword>
<sequence length="194" mass="22632">MAFPIKRDAQQTHIIIYKEHVREEGFRLSLSDEQPAECVFRGSNGRNKPIKKMRFLHSDRDRQERKTKLRISDNDPRMQLMLMTYGESLLLLRKRLPARNPNFCELRSHWESESKASTLRSGVIFRPMTFKRQSSAGKRKNRYDTPMDLKWNPVDNEAGSSNREDAEEFSGRPPMAGLVGLNLHLLYHAHTHAK</sequence>
<evidence type="ECO:0000256" key="1">
    <source>
        <dbReference type="SAM" id="MobiDB-lite"/>
    </source>
</evidence>
<feature type="region of interest" description="Disordered" evidence="1">
    <location>
        <begin position="133"/>
        <end position="170"/>
    </location>
</feature>
<reference evidence="2 3" key="1">
    <citation type="submission" date="2021-06" db="EMBL/GenBank/DDBJ databases">
        <title>Caerostris darwini draft genome.</title>
        <authorList>
            <person name="Kono N."/>
            <person name="Arakawa K."/>
        </authorList>
    </citation>
    <scope>NUCLEOTIDE SEQUENCE [LARGE SCALE GENOMIC DNA]</scope>
</reference>
<dbReference type="AlphaFoldDB" id="A0AAV4PZ22"/>
<dbReference type="Proteomes" id="UP001054837">
    <property type="component" value="Unassembled WGS sequence"/>
</dbReference>
<name>A0AAV4PZ22_9ARAC</name>
<proteinExistence type="predicted"/>
<organism evidence="2 3">
    <name type="scientific">Caerostris darwini</name>
    <dbReference type="NCBI Taxonomy" id="1538125"/>
    <lineage>
        <taxon>Eukaryota</taxon>
        <taxon>Metazoa</taxon>
        <taxon>Ecdysozoa</taxon>
        <taxon>Arthropoda</taxon>
        <taxon>Chelicerata</taxon>
        <taxon>Arachnida</taxon>
        <taxon>Araneae</taxon>
        <taxon>Araneomorphae</taxon>
        <taxon>Entelegynae</taxon>
        <taxon>Araneoidea</taxon>
        <taxon>Araneidae</taxon>
        <taxon>Caerostris</taxon>
    </lineage>
</organism>